<evidence type="ECO:0008006" key="4">
    <source>
        <dbReference type="Google" id="ProtNLM"/>
    </source>
</evidence>
<dbReference type="Proteomes" id="UP000247702">
    <property type="component" value="Unassembled WGS sequence"/>
</dbReference>
<name>A0A2Z6RDS7_9GLOM</name>
<accession>A0A2Z6RDS7</accession>
<evidence type="ECO:0000313" key="1">
    <source>
        <dbReference type="EMBL" id="GBC00284.1"/>
    </source>
</evidence>
<organism evidence="1 3">
    <name type="scientific">Rhizophagus clarus</name>
    <dbReference type="NCBI Taxonomy" id="94130"/>
    <lineage>
        <taxon>Eukaryota</taxon>
        <taxon>Fungi</taxon>
        <taxon>Fungi incertae sedis</taxon>
        <taxon>Mucoromycota</taxon>
        <taxon>Glomeromycotina</taxon>
        <taxon>Glomeromycetes</taxon>
        <taxon>Glomerales</taxon>
        <taxon>Glomeraceae</taxon>
        <taxon>Rhizophagus</taxon>
    </lineage>
</organism>
<comment type="caution">
    <text evidence="1">The sequence shown here is derived from an EMBL/GenBank/DDBJ whole genome shotgun (WGS) entry which is preliminary data.</text>
</comment>
<proteinExistence type="predicted"/>
<dbReference type="EMBL" id="BEXD01003112">
    <property type="protein sequence ID" value="GBC00284.1"/>
    <property type="molecule type" value="Genomic_DNA"/>
</dbReference>
<keyword evidence="3" id="KW-1185">Reference proteome</keyword>
<dbReference type="Proteomes" id="UP000615446">
    <property type="component" value="Unassembled WGS sequence"/>
</dbReference>
<dbReference type="AlphaFoldDB" id="A0A2Z6RDS7"/>
<evidence type="ECO:0000313" key="2">
    <source>
        <dbReference type="EMBL" id="GET01471.1"/>
    </source>
</evidence>
<dbReference type="Gene3D" id="3.80.10.10">
    <property type="entry name" value="Ribonuclease Inhibitor"/>
    <property type="match status" value="1"/>
</dbReference>
<dbReference type="InterPro" id="IPR032675">
    <property type="entry name" value="LRR_dom_sf"/>
</dbReference>
<reference evidence="2" key="2">
    <citation type="submission" date="2019-10" db="EMBL/GenBank/DDBJ databases">
        <title>Conservation and host-specific expression of non-tandemly repeated heterogenous ribosome RNA gene in arbuscular mycorrhizal fungi.</title>
        <authorList>
            <person name="Maeda T."/>
            <person name="Kobayashi Y."/>
            <person name="Nakagawa T."/>
            <person name="Ezawa T."/>
            <person name="Yamaguchi K."/>
            <person name="Bino T."/>
            <person name="Nishimoto Y."/>
            <person name="Shigenobu S."/>
            <person name="Kawaguchi M."/>
        </authorList>
    </citation>
    <scope>NUCLEOTIDE SEQUENCE</scope>
    <source>
        <strain evidence="2">HR1</strain>
    </source>
</reference>
<dbReference type="EMBL" id="BLAL01000300">
    <property type="protein sequence ID" value="GET01471.1"/>
    <property type="molecule type" value="Genomic_DNA"/>
</dbReference>
<dbReference type="OrthoDB" id="2394875at2759"/>
<evidence type="ECO:0000313" key="3">
    <source>
        <dbReference type="Proteomes" id="UP000247702"/>
    </source>
</evidence>
<gene>
    <name evidence="2" type="ORF">RCL2_002787800</name>
    <name evidence="1" type="ORF">RclHR1_00380052</name>
</gene>
<protein>
    <recommendedName>
        <fullName evidence="4">F-box domain-containing protein</fullName>
    </recommendedName>
</protein>
<reference evidence="1 3" key="1">
    <citation type="submission" date="2017-11" db="EMBL/GenBank/DDBJ databases">
        <title>The genome of Rhizophagus clarus HR1 reveals common genetic basis of auxotrophy among arbuscular mycorrhizal fungi.</title>
        <authorList>
            <person name="Kobayashi Y."/>
        </authorList>
    </citation>
    <scope>NUCLEOTIDE SEQUENCE [LARGE SCALE GENOMIC DNA]</scope>
    <source>
        <strain evidence="1 3">HR1</strain>
    </source>
</reference>
<dbReference type="SUPFAM" id="SSF52047">
    <property type="entry name" value="RNI-like"/>
    <property type="match status" value="1"/>
</dbReference>
<sequence length="503" mass="58218">MPQLNTDCLIETLRYLGSDKVTLHSCLLVNRFWCKVSVRILWEKLDVSAKLLNTLISCLPDESKNILRNNGIIFSSLNPLYPPGDHLCKNGVTLAPTSKPPLFNYASFCKVLSISNIYSIVKLFVKNQQSINTMDNINLLTQEILKMFMSVSSLKHLSYTSDHSPVNIKTPTNITFVHFPGAKHCLTYLSEFICTSNINSGILNQLSKICHNIHSLNIKFKKYADNADRVSNGLKNLIHSQNNLKSLSLTYINETNYWADIIHSVTMHSDTLTKLSIKSVENHWPISFIKDFKNLRELDISLIYLSKYDEYADFGHFEDLQHFIFPYLKRFNINLPAKVEPIVVKFLENNGENLEEFQCKSKCKNNSTKAVNFAVNKHCPRLKSLHTTFYERLSGISLKLIFKNCKELENIEILRRSISLSGKVLLEVVAQHSPKNFHELKLRNFYEEIDHEDLESFFISWKKRSPRKLFTLIFKDICPETNNEKEEIIRKYEKEGIIRVLKI</sequence>